<feature type="transmembrane region" description="Helical" evidence="5">
    <location>
        <begin position="106"/>
        <end position="124"/>
    </location>
</feature>
<dbReference type="InterPro" id="IPR008952">
    <property type="entry name" value="Tetraspanin_EC2_sf"/>
</dbReference>
<protein>
    <submittedName>
        <fullName evidence="6">CD9 antigen-like</fullName>
    </submittedName>
</protein>
<evidence type="ECO:0000313" key="6">
    <source>
        <dbReference type="Ensembl" id="ENSGMOP00000027731.1"/>
    </source>
</evidence>
<dbReference type="RefSeq" id="XP_030193434.1">
    <property type="nucleotide sequence ID" value="XM_030337574.1"/>
</dbReference>
<keyword evidence="4 5" id="KW-0472">Membrane</keyword>
<proteinExistence type="predicted"/>
<dbReference type="Proteomes" id="UP000694546">
    <property type="component" value="Chromosome 2"/>
</dbReference>
<dbReference type="RefSeq" id="XP_030193426.1">
    <property type="nucleotide sequence ID" value="XM_030337566.1"/>
</dbReference>
<sequence length="256" mass="27268">MGVCGILCKSVILIFNILYTVVGLAFLGVGVWLRARYPDASSGSGDYVLIAVGIVMLITAITGDIGGCGNKTSSLATFCVLLAILMAAQLALYVQRQKVDDRLVEFYGFLYLIYIAGDVDPVVGGTLRVIHYTMDCCGAVGVVGLDPISNTCPDQSGFMDRFMSPCPTVLADVMGKGPPLAMGIFYGNAMLLLLCLLCSLALHKIQKMAASSRYTQLTQTVVSISGSHAQPHLYPYLYPGDGVVLTSMEPEMLAEA</sequence>
<gene>
    <name evidence="6" type="primary">LOC115529084</name>
</gene>
<evidence type="ECO:0000256" key="5">
    <source>
        <dbReference type="SAM" id="Phobius"/>
    </source>
</evidence>
<dbReference type="GeneID" id="115529084"/>
<reference evidence="6" key="2">
    <citation type="submission" date="2025-09" db="UniProtKB">
        <authorList>
            <consortium name="Ensembl"/>
        </authorList>
    </citation>
    <scope>IDENTIFICATION</scope>
</reference>
<dbReference type="Pfam" id="PF00335">
    <property type="entry name" value="Tetraspanin"/>
    <property type="match status" value="1"/>
</dbReference>
<dbReference type="Gene3D" id="1.10.1450.10">
    <property type="entry name" value="Tetraspanin"/>
    <property type="match status" value="1"/>
</dbReference>
<dbReference type="GO" id="GO:0016020">
    <property type="term" value="C:membrane"/>
    <property type="evidence" value="ECO:0007669"/>
    <property type="project" value="UniProtKB-SubCell"/>
</dbReference>
<feature type="transmembrane region" description="Helical" evidence="5">
    <location>
        <begin position="12"/>
        <end position="33"/>
    </location>
</feature>
<evidence type="ECO:0000313" key="7">
    <source>
        <dbReference type="Proteomes" id="UP000694546"/>
    </source>
</evidence>
<evidence type="ECO:0000256" key="4">
    <source>
        <dbReference type="ARBA" id="ARBA00023136"/>
    </source>
</evidence>
<dbReference type="AlphaFoldDB" id="A0A8C5AC78"/>
<dbReference type="GeneTree" id="ENSGT00940000171928"/>
<feature type="transmembrane region" description="Helical" evidence="5">
    <location>
        <begin position="180"/>
        <end position="202"/>
    </location>
</feature>
<evidence type="ECO:0000256" key="2">
    <source>
        <dbReference type="ARBA" id="ARBA00022692"/>
    </source>
</evidence>
<keyword evidence="3 5" id="KW-1133">Transmembrane helix</keyword>
<keyword evidence="2 5" id="KW-0812">Transmembrane</keyword>
<dbReference type="PRINTS" id="PR00259">
    <property type="entry name" value="TMFOUR"/>
</dbReference>
<feature type="transmembrane region" description="Helical" evidence="5">
    <location>
        <begin position="75"/>
        <end position="94"/>
    </location>
</feature>
<comment type="subcellular location">
    <subcellularLocation>
        <location evidence="1">Membrane</location>
        <topology evidence="1">Multi-pass membrane protein</topology>
    </subcellularLocation>
</comment>
<keyword evidence="7" id="KW-1185">Reference proteome</keyword>
<name>A0A8C5AC78_GADMO</name>
<evidence type="ECO:0000256" key="1">
    <source>
        <dbReference type="ARBA" id="ARBA00004141"/>
    </source>
</evidence>
<accession>A0A8C5AC78</accession>
<dbReference type="SUPFAM" id="SSF48652">
    <property type="entry name" value="Tetraspanin"/>
    <property type="match status" value="1"/>
</dbReference>
<dbReference type="InterPro" id="IPR018499">
    <property type="entry name" value="Tetraspanin/Peripherin"/>
</dbReference>
<dbReference type="Ensembl" id="ENSGMOT00000029410.1">
    <property type="protein sequence ID" value="ENSGMOP00000027731.1"/>
    <property type="gene ID" value="ENSGMOG00000027662.1"/>
</dbReference>
<feature type="transmembrane region" description="Helical" evidence="5">
    <location>
        <begin position="45"/>
        <end position="63"/>
    </location>
</feature>
<organism evidence="6 7">
    <name type="scientific">Gadus morhua</name>
    <name type="common">Atlantic cod</name>
    <dbReference type="NCBI Taxonomy" id="8049"/>
    <lineage>
        <taxon>Eukaryota</taxon>
        <taxon>Metazoa</taxon>
        <taxon>Chordata</taxon>
        <taxon>Craniata</taxon>
        <taxon>Vertebrata</taxon>
        <taxon>Euteleostomi</taxon>
        <taxon>Actinopterygii</taxon>
        <taxon>Neopterygii</taxon>
        <taxon>Teleostei</taxon>
        <taxon>Neoteleostei</taxon>
        <taxon>Acanthomorphata</taxon>
        <taxon>Zeiogadaria</taxon>
        <taxon>Gadariae</taxon>
        <taxon>Gadiformes</taxon>
        <taxon>Gadoidei</taxon>
        <taxon>Gadidae</taxon>
        <taxon>Gadus</taxon>
    </lineage>
</organism>
<evidence type="ECO:0000256" key="3">
    <source>
        <dbReference type="ARBA" id="ARBA00022989"/>
    </source>
</evidence>
<reference evidence="6" key="1">
    <citation type="submission" date="2025-08" db="UniProtKB">
        <authorList>
            <consortium name="Ensembl"/>
        </authorList>
    </citation>
    <scope>IDENTIFICATION</scope>
</reference>